<reference evidence="1 2" key="1">
    <citation type="submission" date="2019-10" db="EMBL/GenBank/DDBJ databases">
        <title>Genomic and transcriptomic insights into the perfect genentic adaptation of a filamentous nitrogen-fixing cyanobacterium to rice fields.</title>
        <authorList>
            <person name="Chen Z."/>
        </authorList>
    </citation>
    <scope>NUCLEOTIDE SEQUENCE [LARGE SCALE GENOMIC DNA]</scope>
    <source>
        <strain evidence="1">CCNUC1</strain>
    </source>
</reference>
<keyword evidence="2" id="KW-1185">Reference proteome</keyword>
<gene>
    <name evidence="1" type="ORF">GXM_10303</name>
</gene>
<evidence type="ECO:0000313" key="1">
    <source>
        <dbReference type="EMBL" id="QFS52548.1"/>
    </source>
</evidence>
<dbReference type="Proteomes" id="UP000326678">
    <property type="component" value="Chromosome pGXM02"/>
</dbReference>
<dbReference type="KEGG" id="nsh:GXM_10303"/>
<accession>A0A5P8WIB9</accession>
<organism evidence="1 2">
    <name type="scientific">Nostoc sphaeroides CCNUC1</name>
    <dbReference type="NCBI Taxonomy" id="2653204"/>
    <lineage>
        <taxon>Bacteria</taxon>
        <taxon>Bacillati</taxon>
        <taxon>Cyanobacteriota</taxon>
        <taxon>Cyanophyceae</taxon>
        <taxon>Nostocales</taxon>
        <taxon>Nostocaceae</taxon>
        <taxon>Nostoc</taxon>
    </lineage>
</organism>
<evidence type="ECO:0000313" key="2">
    <source>
        <dbReference type="Proteomes" id="UP000326678"/>
    </source>
</evidence>
<dbReference type="AlphaFoldDB" id="A0A5P8WIB9"/>
<dbReference type="EMBL" id="CP045229">
    <property type="protein sequence ID" value="QFS52548.1"/>
    <property type="molecule type" value="Genomic_DNA"/>
</dbReference>
<proteinExistence type="predicted"/>
<sequence>MSLLRELQIRLKIIPKTVKGLVGLNDQEIAEIVPSSLWKSCPGKAGTVVFADPKAIFHHGKSRQQTRSTLFFVYTAQNPLRPDCCNQYSDRTFARV</sequence>
<dbReference type="RefSeq" id="WP_194199075.1">
    <property type="nucleotide sequence ID" value="NZ_CP045229.1"/>
</dbReference>
<name>A0A5P8WIB9_9NOSO</name>
<protein>
    <submittedName>
        <fullName evidence="1">Uncharacterized protein</fullName>
    </submittedName>
</protein>